<dbReference type="InterPro" id="IPR001680">
    <property type="entry name" value="WD40_rpt"/>
</dbReference>
<dbReference type="Gene3D" id="2.130.10.10">
    <property type="entry name" value="YVTN repeat-like/Quinoprotein amine dehydrogenase"/>
    <property type="match status" value="4"/>
</dbReference>
<dbReference type="PROSITE" id="PS00678">
    <property type="entry name" value="WD_REPEATS_1"/>
    <property type="match status" value="3"/>
</dbReference>
<sequence length="1838" mass="202634">MTKPQGVVDPRPKETTNKTKASVFSRIATAAKRATNPSAGRRTVSDGIAAVFVESGKLPVALGLPNHEQQSQNNQRAIDTLHARTRIASESAFPSSKDKVTDPSSNVNAPAPTPKATTPSPKVTQFHVDIFTNNVAKPKSQTAWPKIEKGIENTPQLVLCAALIPKEPAIDAEFSEDVDVLENGSVERAFEGAPAHWVKAMEQPMKQDLVRELANGTVDEFNKDVTKNSDTIAEAVILAPVLNHEYYRILLLHTIKKFEFSLLLDLNSLQGLVQVVQSTSPGFLEADDLRKILGLIRTRLLGTLQQSAEYVYHLTLAVSRILDVMADNKVSGLDRVTEHESLSAVLSSLKDSSDPFQLYQASYAFQALQYVPHNETTTQALLRHAGGAADSLVKISTVLKLDVGEFFNGLKGLVDVAVTVYESAKSGYEAVSSLIESGRGMFDSLKDALGSGNRRQWYLAVRQADTFMRTGRLAELNRLIGEAPCRRDPFFQWGICQVLGEIAADSDWDIEIRKQAADFLLALLKDDVEWGKDESVSRWTVTILDRLSKLPIDRRTSTHIARQDQAVKDHALTLLKSLAKDVAVGAAFRSLYPLRSRLAMPRSSILFSRVVLHVNFDLDHLRDQRLTQLSPAVYIPPQAKANLKASDNDTFPLMASVKDFLASERQVMLILGDSGSGKSTFNQHLEHDLWLNYEERYAYGEDDPIPLYINLAVIDNPERDLIAKQLRFHNLSESKILELKDSRRFILICDGYDEIKSTSNLYVKNQLNEGTGHWQAKMVISCRSTKLGHEYRIQFMPLPPNTYLREATDLFQQAVIAPFTPDQISGYIDQYVLIDELNRPQWKAQDYNDMLSGIPSLKDMVRNPFLLTLALQAMPRLVGAGRTKKDLLQIKVNRLVLYDAVVQNWISAAQERLERSSLSEAEALALDQLRQFGFKLRVMGYLKGLATDIFTEQDGSPQVLFLGGPSDALWKCKYFGPEPETTILRRSSPLVRNGIQNSFIHLSVLDYFFARVVYDPEQSNDLCLAGHPLAQRSILGDPSILHFLSERVQQESSQESPLKRQLLAVIEKSKSDESASQAAANAITILVKAGVRFNGANLKGVRIPGADLSGGQFDSAQFQGADLRNVKFAKSWIRQADFSDANMIGVQFGELPLVELSARTRSCSYSPDGMTFAVGLYDGSMEIYNAATWTKIRAFSDPVFASRVTTRVTGDVVQLAYSPKGDYLVSGSEHDKLGVWNYHTGQLCRTLEGHPGGVTSVAVSPDGRQIASAGHDKTVRLWSLYNGEQEFVLTGHISDAMAVAYSPDGGQLASGDYGGAIRLWNAQTGEAGLVLSRETFGSLYSVAYSPNGRWMASGHGAGQIQLWKAETGEPGHLLIGHSSAVMDVAFSPDSQWIASAGWDFTVRLWDTETGTLFNTLTGHSLYVECVRFSPTSPQFASCGDDRTVRIWELQDLYTSEPNQGVQNLTRPLPLIAYSPSGQHVISADREGALYRWDPLLADPHLLRHSEDHLVACMAYSPDGLQIASASNFPDNYSVQLFDIATGNAGLLLSGHDDTVQFLSYSPCSRWIATASDDETVRIWDTQVANEPLVHIFNKHACGVAFSPDGSRIAFGGYNQKLWVHDASTGKLVATLKAHSKPISGVVYSPDGSLIGSSSEDTTARLWDTTTNKLAVTLRGHINWVQCLSFSNCGKWIATGSRDWTVRLWDVQSSLFNSSDQNVESSGVCVSVVQPFVAFVTHLIWNPNGAMEFVSASHEHSIRAWKVVVGDDKSKDKDGGQGVGPDAAVVSVRLDWSSESNRLVGIGTKAAEARGLRDIDQLLLKQRESARANKILGDDDFEQ</sequence>
<proteinExistence type="predicted"/>
<dbReference type="PROSITE" id="PS50294">
    <property type="entry name" value="WD_REPEATS_REGION"/>
    <property type="match status" value="7"/>
</dbReference>
<evidence type="ECO:0000256" key="4">
    <source>
        <dbReference type="SAM" id="MobiDB-lite"/>
    </source>
</evidence>
<gene>
    <name evidence="7" type="ORF">BGZ97_001407</name>
</gene>
<dbReference type="PANTHER" id="PTHR19848">
    <property type="entry name" value="WD40 REPEAT PROTEIN"/>
    <property type="match status" value="1"/>
</dbReference>
<dbReference type="SUPFAM" id="SSF48371">
    <property type="entry name" value="ARM repeat"/>
    <property type="match status" value="1"/>
</dbReference>
<dbReference type="InterPro" id="IPR056251">
    <property type="entry name" value="Arm_rpt_dom"/>
</dbReference>
<dbReference type="OrthoDB" id="2363602at2759"/>
<dbReference type="Pfam" id="PF00805">
    <property type="entry name" value="Pentapeptide"/>
    <property type="match status" value="1"/>
</dbReference>
<organism evidence="7 8">
    <name type="scientific">Linnemannia gamsii</name>
    <dbReference type="NCBI Taxonomy" id="64522"/>
    <lineage>
        <taxon>Eukaryota</taxon>
        <taxon>Fungi</taxon>
        <taxon>Fungi incertae sedis</taxon>
        <taxon>Mucoromycota</taxon>
        <taxon>Mortierellomycotina</taxon>
        <taxon>Mortierellomycetes</taxon>
        <taxon>Mortierellales</taxon>
        <taxon>Mortierellaceae</taxon>
        <taxon>Linnemannia</taxon>
    </lineage>
</organism>
<keyword evidence="8" id="KW-1185">Reference proteome</keyword>
<name>A0A9P6RJ38_9FUNG</name>
<evidence type="ECO:0000259" key="6">
    <source>
        <dbReference type="Pfam" id="PF23948"/>
    </source>
</evidence>
<accession>A0A9P6RJ38</accession>
<evidence type="ECO:0000256" key="2">
    <source>
        <dbReference type="ARBA" id="ARBA00022737"/>
    </source>
</evidence>
<dbReference type="InterPro" id="IPR025662">
    <property type="entry name" value="Sigma_54_int_dom_ATP-bd_1"/>
</dbReference>
<dbReference type="PANTHER" id="PTHR19848:SF8">
    <property type="entry name" value="F-BOX AND WD REPEAT DOMAIN CONTAINING 7"/>
    <property type="match status" value="1"/>
</dbReference>
<feature type="repeat" description="WD" evidence="3">
    <location>
        <begin position="1247"/>
        <end position="1288"/>
    </location>
</feature>
<feature type="repeat" description="WD" evidence="3">
    <location>
        <begin position="1416"/>
        <end position="1450"/>
    </location>
</feature>
<dbReference type="EMBL" id="JAAAIN010000129">
    <property type="protein sequence ID" value="KAG0319801.1"/>
    <property type="molecule type" value="Genomic_DNA"/>
</dbReference>
<feature type="repeat" description="WD" evidence="3">
    <location>
        <begin position="1548"/>
        <end position="1589"/>
    </location>
</feature>
<protein>
    <recommendedName>
        <fullName evidence="9">WD40 repeat-like protein</fullName>
    </recommendedName>
</protein>
<feature type="repeat" description="WD" evidence="3">
    <location>
        <begin position="1631"/>
        <end position="1672"/>
    </location>
</feature>
<dbReference type="InterPro" id="IPR020472">
    <property type="entry name" value="WD40_PAC1"/>
</dbReference>
<dbReference type="InterPro" id="IPR001646">
    <property type="entry name" value="5peptide_repeat"/>
</dbReference>
<evidence type="ECO:0000259" key="5">
    <source>
        <dbReference type="Pfam" id="PF05729"/>
    </source>
</evidence>
<feature type="domain" description="NACHT" evidence="5">
    <location>
        <begin position="667"/>
        <end position="786"/>
    </location>
</feature>
<evidence type="ECO:0000313" key="8">
    <source>
        <dbReference type="Proteomes" id="UP000823405"/>
    </source>
</evidence>
<dbReference type="InterPro" id="IPR016024">
    <property type="entry name" value="ARM-type_fold"/>
</dbReference>
<dbReference type="SMART" id="SM00320">
    <property type="entry name" value="WD40"/>
    <property type="match status" value="14"/>
</dbReference>
<evidence type="ECO:0008006" key="9">
    <source>
        <dbReference type="Google" id="ProtNLM"/>
    </source>
</evidence>
<dbReference type="Pfam" id="PF05729">
    <property type="entry name" value="NACHT"/>
    <property type="match status" value="1"/>
</dbReference>
<dbReference type="SUPFAM" id="SSF50978">
    <property type="entry name" value="WD40 repeat-like"/>
    <property type="match status" value="2"/>
</dbReference>
<evidence type="ECO:0000256" key="3">
    <source>
        <dbReference type="PROSITE-ProRule" id="PRU00221"/>
    </source>
</evidence>
<feature type="repeat" description="WD" evidence="3">
    <location>
        <begin position="1374"/>
        <end position="1415"/>
    </location>
</feature>
<feature type="domain" description="Arm-like repeat" evidence="6">
    <location>
        <begin position="207"/>
        <end position="554"/>
    </location>
</feature>
<comment type="caution">
    <text evidence="7">The sequence shown here is derived from an EMBL/GenBank/DDBJ whole genome shotgun (WGS) entry which is preliminary data.</text>
</comment>
<reference evidence="7" key="1">
    <citation type="journal article" date="2020" name="Fungal Divers.">
        <title>Resolving the Mortierellaceae phylogeny through synthesis of multi-gene phylogenetics and phylogenomics.</title>
        <authorList>
            <person name="Vandepol N."/>
            <person name="Liber J."/>
            <person name="Desiro A."/>
            <person name="Na H."/>
            <person name="Kennedy M."/>
            <person name="Barry K."/>
            <person name="Grigoriev I.V."/>
            <person name="Miller A.N."/>
            <person name="O'Donnell K."/>
            <person name="Stajich J.E."/>
            <person name="Bonito G."/>
        </authorList>
    </citation>
    <scope>NUCLEOTIDE SEQUENCE</scope>
    <source>
        <strain evidence="7">NVP60</strain>
    </source>
</reference>
<dbReference type="PRINTS" id="PR00320">
    <property type="entry name" value="GPROTEINBRPT"/>
</dbReference>
<dbReference type="SUPFAM" id="SSF141571">
    <property type="entry name" value="Pentapeptide repeat-like"/>
    <property type="match status" value="1"/>
</dbReference>
<dbReference type="PROSITE" id="PS00675">
    <property type="entry name" value="SIGMA54_INTERACT_1"/>
    <property type="match status" value="1"/>
</dbReference>
<dbReference type="Pfam" id="PF00400">
    <property type="entry name" value="WD40"/>
    <property type="match status" value="9"/>
</dbReference>
<dbReference type="Gene3D" id="3.40.50.300">
    <property type="entry name" value="P-loop containing nucleotide triphosphate hydrolases"/>
    <property type="match status" value="1"/>
</dbReference>
<evidence type="ECO:0000256" key="1">
    <source>
        <dbReference type="ARBA" id="ARBA00022574"/>
    </source>
</evidence>
<dbReference type="Gene3D" id="2.160.20.80">
    <property type="entry name" value="E3 ubiquitin-protein ligase SopA"/>
    <property type="match status" value="1"/>
</dbReference>
<dbReference type="InterPro" id="IPR027417">
    <property type="entry name" value="P-loop_NTPase"/>
</dbReference>
<dbReference type="InterPro" id="IPR007111">
    <property type="entry name" value="NACHT_NTPase"/>
</dbReference>
<evidence type="ECO:0000313" key="7">
    <source>
        <dbReference type="EMBL" id="KAG0319801.1"/>
    </source>
</evidence>
<feature type="repeat" description="WD" evidence="3">
    <location>
        <begin position="1205"/>
        <end position="1246"/>
    </location>
</feature>
<keyword evidence="1 3" id="KW-0853">WD repeat</keyword>
<dbReference type="Pfam" id="PF23948">
    <property type="entry name" value="ARM_5"/>
    <property type="match status" value="1"/>
</dbReference>
<dbReference type="InterPro" id="IPR036322">
    <property type="entry name" value="WD40_repeat_dom_sf"/>
</dbReference>
<dbReference type="InterPro" id="IPR019775">
    <property type="entry name" value="WD40_repeat_CS"/>
</dbReference>
<dbReference type="Proteomes" id="UP000823405">
    <property type="component" value="Unassembled WGS sequence"/>
</dbReference>
<keyword evidence="2" id="KW-0677">Repeat</keyword>
<feature type="region of interest" description="Disordered" evidence="4">
    <location>
        <begin position="1"/>
        <end position="20"/>
    </location>
</feature>
<dbReference type="CDD" id="cd00200">
    <property type="entry name" value="WD40"/>
    <property type="match status" value="2"/>
</dbReference>
<feature type="region of interest" description="Disordered" evidence="4">
    <location>
        <begin position="89"/>
        <end position="121"/>
    </location>
</feature>
<feature type="repeat" description="WD" evidence="3">
    <location>
        <begin position="1673"/>
        <end position="1714"/>
    </location>
</feature>
<feature type="repeat" description="WD" evidence="3">
    <location>
        <begin position="1289"/>
        <end position="1330"/>
    </location>
</feature>
<dbReference type="InterPro" id="IPR015943">
    <property type="entry name" value="WD40/YVTN_repeat-like_dom_sf"/>
</dbReference>
<dbReference type="PROSITE" id="PS50082">
    <property type="entry name" value="WD_REPEATS_2"/>
    <property type="match status" value="8"/>
</dbReference>